<sequence length="224" mass="25395">MKPKAAVKALLDALMLLALLFLMGYQFWGDVAHEWAGVGMFLLFILHHLLNRQWHQNLFRGRFTPSRVLLLTFDLLLFLDMLGLMASGVLLSNHVFAFLDLHGGVGFARLLHMAASHWGFVLMALHLGLHWGMFVGLAGKALRLRQPSRLRRVLLPIVSGGVAAYGLTVFIRRDLPTYLLVRTQFVFLDFGEPVPLFYLDYLAMLGMFVFLAHYGMKLVRKAGR</sequence>
<dbReference type="EMBL" id="DXES01000181">
    <property type="protein sequence ID" value="HIX66303.1"/>
    <property type="molecule type" value="Genomic_DNA"/>
</dbReference>
<feature type="transmembrane region" description="Helical" evidence="1">
    <location>
        <begin position="9"/>
        <end position="28"/>
    </location>
</feature>
<accession>A0A9D1WSI5</accession>
<dbReference type="InterPro" id="IPR025517">
    <property type="entry name" value="DUF4405"/>
</dbReference>
<name>A0A9D1WSI5_9FIRM</name>
<dbReference type="Proteomes" id="UP000886800">
    <property type="component" value="Unassembled WGS sequence"/>
</dbReference>
<reference evidence="3" key="2">
    <citation type="submission" date="2021-04" db="EMBL/GenBank/DDBJ databases">
        <authorList>
            <person name="Gilroy R."/>
        </authorList>
    </citation>
    <scope>NUCLEOTIDE SEQUENCE</scope>
    <source>
        <strain evidence="3">CHK188-5543</strain>
    </source>
</reference>
<feature type="domain" description="Flavinylation-associated cytochrome" evidence="2">
    <location>
        <begin position="74"/>
        <end position="131"/>
    </location>
</feature>
<feature type="transmembrane region" description="Helical" evidence="1">
    <location>
        <begin position="71"/>
        <end position="98"/>
    </location>
</feature>
<feature type="transmembrane region" description="Helical" evidence="1">
    <location>
        <begin position="153"/>
        <end position="171"/>
    </location>
</feature>
<keyword evidence="1" id="KW-0812">Transmembrane</keyword>
<keyword evidence="1" id="KW-0472">Membrane</keyword>
<reference evidence="3" key="1">
    <citation type="journal article" date="2021" name="PeerJ">
        <title>Extensive microbial diversity within the chicken gut microbiome revealed by metagenomics and culture.</title>
        <authorList>
            <person name="Gilroy R."/>
            <person name="Ravi A."/>
            <person name="Getino M."/>
            <person name="Pursley I."/>
            <person name="Horton D.L."/>
            <person name="Alikhan N.F."/>
            <person name="Baker D."/>
            <person name="Gharbi K."/>
            <person name="Hall N."/>
            <person name="Watson M."/>
            <person name="Adriaenssens E.M."/>
            <person name="Foster-Nyarko E."/>
            <person name="Jarju S."/>
            <person name="Secka A."/>
            <person name="Antonio M."/>
            <person name="Oren A."/>
            <person name="Chaudhuri R.R."/>
            <person name="La Ragione R."/>
            <person name="Hildebrand F."/>
            <person name="Pallen M.J."/>
        </authorList>
    </citation>
    <scope>NUCLEOTIDE SEQUENCE</scope>
    <source>
        <strain evidence="3">CHK188-5543</strain>
    </source>
</reference>
<keyword evidence="1" id="KW-1133">Transmembrane helix</keyword>
<dbReference type="AlphaFoldDB" id="A0A9D1WSI5"/>
<proteinExistence type="predicted"/>
<evidence type="ECO:0000259" key="2">
    <source>
        <dbReference type="Pfam" id="PF14358"/>
    </source>
</evidence>
<protein>
    <submittedName>
        <fullName evidence="3">DUF4405 domain-containing protein</fullName>
    </submittedName>
</protein>
<dbReference type="Pfam" id="PF14358">
    <property type="entry name" value="DUF4405"/>
    <property type="match status" value="1"/>
</dbReference>
<evidence type="ECO:0000313" key="4">
    <source>
        <dbReference type="Proteomes" id="UP000886800"/>
    </source>
</evidence>
<feature type="transmembrane region" description="Helical" evidence="1">
    <location>
        <begin position="196"/>
        <end position="216"/>
    </location>
</feature>
<feature type="transmembrane region" description="Helical" evidence="1">
    <location>
        <begin position="118"/>
        <end position="141"/>
    </location>
</feature>
<comment type="caution">
    <text evidence="3">The sequence shown here is derived from an EMBL/GenBank/DDBJ whole genome shotgun (WGS) entry which is preliminary data.</text>
</comment>
<evidence type="ECO:0000313" key="3">
    <source>
        <dbReference type="EMBL" id="HIX66303.1"/>
    </source>
</evidence>
<feature type="transmembrane region" description="Helical" evidence="1">
    <location>
        <begin position="34"/>
        <end position="50"/>
    </location>
</feature>
<evidence type="ECO:0000256" key="1">
    <source>
        <dbReference type="SAM" id="Phobius"/>
    </source>
</evidence>
<organism evidence="3 4">
    <name type="scientific">Candidatus Anaerotruncus excrementipullorum</name>
    <dbReference type="NCBI Taxonomy" id="2838465"/>
    <lineage>
        <taxon>Bacteria</taxon>
        <taxon>Bacillati</taxon>
        <taxon>Bacillota</taxon>
        <taxon>Clostridia</taxon>
        <taxon>Eubacteriales</taxon>
        <taxon>Oscillospiraceae</taxon>
        <taxon>Anaerotruncus</taxon>
    </lineage>
</organism>
<gene>
    <name evidence="3" type="ORF">H9736_08655</name>
</gene>